<organism evidence="1 2">
    <name type="scientific">Brassica carinata</name>
    <name type="common">Ethiopian mustard</name>
    <name type="synonym">Abyssinian cabbage</name>
    <dbReference type="NCBI Taxonomy" id="52824"/>
    <lineage>
        <taxon>Eukaryota</taxon>
        <taxon>Viridiplantae</taxon>
        <taxon>Streptophyta</taxon>
        <taxon>Embryophyta</taxon>
        <taxon>Tracheophyta</taxon>
        <taxon>Spermatophyta</taxon>
        <taxon>Magnoliopsida</taxon>
        <taxon>eudicotyledons</taxon>
        <taxon>Gunneridae</taxon>
        <taxon>Pentapetalae</taxon>
        <taxon>rosids</taxon>
        <taxon>malvids</taxon>
        <taxon>Brassicales</taxon>
        <taxon>Brassicaceae</taxon>
        <taxon>Brassiceae</taxon>
        <taxon>Brassica</taxon>
    </lineage>
</organism>
<name>A0A8X7S397_BRACI</name>
<reference evidence="1 2" key="1">
    <citation type="submission" date="2020-02" db="EMBL/GenBank/DDBJ databases">
        <authorList>
            <person name="Ma Q."/>
            <person name="Huang Y."/>
            <person name="Song X."/>
            <person name="Pei D."/>
        </authorList>
    </citation>
    <scope>NUCLEOTIDE SEQUENCE [LARGE SCALE GENOMIC DNA]</scope>
    <source>
        <strain evidence="1">Sxm20200214</strain>
        <tissue evidence="1">Leaf</tissue>
    </source>
</reference>
<dbReference type="EMBL" id="JAAMPC010000008">
    <property type="protein sequence ID" value="KAG2300203.1"/>
    <property type="molecule type" value="Genomic_DNA"/>
</dbReference>
<keyword evidence="2" id="KW-1185">Reference proteome</keyword>
<gene>
    <name evidence="1" type="ORF">Bca52824_036675</name>
</gene>
<evidence type="ECO:0000313" key="2">
    <source>
        <dbReference type="Proteomes" id="UP000886595"/>
    </source>
</evidence>
<dbReference type="AlphaFoldDB" id="A0A8X7S397"/>
<sequence length="123" mass="13991">MASYFTANNLDANYVKVFRFASHPTSSKRGSQRRNYLYGVLLMAIGHTKEGIKVINKLTEKERITVVEICWTAIQPSLTNIALTMKDIYINTVCANCYHFYLMTEFIEMVMGLNSPSRDPAQA</sequence>
<proteinExistence type="predicted"/>
<accession>A0A8X7S397</accession>
<protein>
    <submittedName>
        <fullName evidence="1">Uncharacterized protein</fullName>
    </submittedName>
</protein>
<dbReference type="Proteomes" id="UP000886595">
    <property type="component" value="Unassembled WGS sequence"/>
</dbReference>
<comment type="caution">
    <text evidence="1">The sequence shown here is derived from an EMBL/GenBank/DDBJ whole genome shotgun (WGS) entry which is preliminary data.</text>
</comment>
<evidence type="ECO:0000313" key="1">
    <source>
        <dbReference type="EMBL" id="KAG2300203.1"/>
    </source>
</evidence>